<dbReference type="Pfam" id="PF07905">
    <property type="entry name" value="PucR"/>
    <property type="match status" value="1"/>
</dbReference>
<dbReference type="EMBL" id="FMUB01000015">
    <property type="protein sequence ID" value="SCX32533.1"/>
    <property type="molecule type" value="Genomic_DNA"/>
</dbReference>
<organism evidence="5 6">
    <name type="scientific">Mycolicibacterium fluoranthenivorans</name>
    <dbReference type="NCBI Taxonomy" id="258505"/>
    <lineage>
        <taxon>Bacteria</taxon>
        <taxon>Bacillati</taxon>
        <taxon>Actinomycetota</taxon>
        <taxon>Actinomycetes</taxon>
        <taxon>Mycobacteriales</taxon>
        <taxon>Mycobacteriaceae</taxon>
        <taxon>Mycolicibacterium</taxon>
    </lineage>
</organism>
<evidence type="ECO:0000256" key="1">
    <source>
        <dbReference type="ARBA" id="ARBA00006754"/>
    </source>
</evidence>
<feature type="domain" description="Purine catabolism PurC-like" evidence="2">
    <location>
        <begin position="8"/>
        <end position="125"/>
    </location>
</feature>
<dbReference type="Gene3D" id="1.10.10.2840">
    <property type="entry name" value="PucR C-terminal helix-turn-helix domain"/>
    <property type="match status" value="1"/>
</dbReference>
<dbReference type="AlphaFoldDB" id="A0A1G4WYU7"/>
<dbReference type="STRING" id="1502745.SAMN02799620_05615"/>
<dbReference type="PANTHER" id="PTHR33744">
    <property type="entry name" value="CARBOHYDRATE DIACID REGULATOR"/>
    <property type="match status" value="1"/>
</dbReference>
<feature type="domain" description="PucR C-terminal helix-turn-helix" evidence="3">
    <location>
        <begin position="443"/>
        <end position="501"/>
    </location>
</feature>
<evidence type="ECO:0000259" key="4">
    <source>
        <dbReference type="Pfam" id="PF17853"/>
    </source>
</evidence>
<dbReference type="InterPro" id="IPR041522">
    <property type="entry name" value="CdaR_GGDEF"/>
</dbReference>
<comment type="similarity">
    <text evidence="1">Belongs to the CdaR family.</text>
</comment>
<evidence type="ECO:0000259" key="2">
    <source>
        <dbReference type="Pfam" id="PF07905"/>
    </source>
</evidence>
<dbReference type="InterPro" id="IPR051448">
    <property type="entry name" value="CdaR-like_regulators"/>
</dbReference>
<sequence length="521" mass="55696">MVMTVRRLMASPTLGLSLAGGEAGLDRVISWVHAIELADPSPWLAGGELVMTTGLQLPDDDAAQRQYLTRIAESGSAAVAFDTGCRFDRVPDSICAAADEVGIPVLAVAPSIPFTAISHAVIDEIARERIELMRRTVQGQENLARATIHAGVAGLIKALGAALNCSVCVIDRSGRMLAESTTDRDDLASRVHEQISRDNTRSRAFVDDNGSLTIQRLRGSSGNQVYLAVASANPLGAAERQLVSHTVSLLTIELAKPARVIDAEQRLRTSVANGLFYNGLEPDAALLEFFGFATDDTVTVAAFTALGPPVQAQQELAAALQQESTPYLMADLPGGDGVAFAVHADGATDLVGRVYHDMRSGLRRSINGGIGGPTSIHNMKRSLQQAISAARAAAANGKKLVAFDDLGTFSLLLSTQSDDVLRTIATGWLCAIEDHDRDRGTQLLQSLDSYLHHNGHWDAAASELGVHRHTLRKRMERVAELVGRDMDSAHTRSELWIALKARELLTCGTDHDERPVTGVAG</sequence>
<gene>
    <name evidence="5" type="ORF">SAMN02799620_05615</name>
</gene>
<evidence type="ECO:0000313" key="6">
    <source>
        <dbReference type="Proteomes" id="UP000199707"/>
    </source>
</evidence>
<protein>
    <submittedName>
        <fullName evidence="5">Purine catabolism regulatory protein</fullName>
    </submittedName>
</protein>
<dbReference type="PANTHER" id="PTHR33744:SF1">
    <property type="entry name" value="DNA-BINDING TRANSCRIPTIONAL ACTIVATOR ADER"/>
    <property type="match status" value="1"/>
</dbReference>
<dbReference type="InterPro" id="IPR042070">
    <property type="entry name" value="PucR_C-HTH_sf"/>
</dbReference>
<reference evidence="6" key="1">
    <citation type="submission" date="2016-10" db="EMBL/GenBank/DDBJ databases">
        <authorList>
            <person name="Varghese N."/>
            <person name="Submissions S."/>
        </authorList>
    </citation>
    <scope>NUCLEOTIDE SEQUENCE [LARGE SCALE GENOMIC DNA]</scope>
    <source>
        <strain evidence="6">UNC267MFSha1.1M11</strain>
    </source>
</reference>
<dbReference type="RefSeq" id="WP_090363727.1">
    <property type="nucleotide sequence ID" value="NZ_FMUB01000015.1"/>
</dbReference>
<dbReference type="Pfam" id="PF17853">
    <property type="entry name" value="GGDEF_2"/>
    <property type="match status" value="1"/>
</dbReference>
<dbReference type="Pfam" id="PF13556">
    <property type="entry name" value="HTH_30"/>
    <property type="match status" value="1"/>
</dbReference>
<proteinExistence type="inferred from homology"/>
<dbReference type="InterPro" id="IPR025736">
    <property type="entry name" value="PucR_C-HTH_dom"/>
</dbReference>
<dbReference type="InterPro" id="IPR012914">
    <property type="entry name" value="PucR_dom"/>
</dbReference>
<feature type="domain" description="CdaR GGDEF-like" evidence="4">
    <location>
        <begin position="286"/>
        <end position="392"/>
    </location>
</feature>
<evidence type="ECO:0000259" key="3">
    <source>
        <dbReference type="Pfam" id="PF13556"/>
    </source>
</evidence>
<dbReference type="Proteomes" id="UP000199707">
    <property type="component" value="Unassembled WGS sequence"/>
</dbReference>
<name>A0A1G4WYU7_9MYCO</name>
<accession>A0A1G4WYU7</accession>
<evidence type="ECO:0000313" key="5">
    <source>
        <dbReference type="EMBL" id="SCX32533.1"/>
    </source>
</evidence>